<dbReference type="EMBL" id="OW240912">
    <property type="protein sequence ID" value="CAH2218770.1"/>
    <property type="molecule type" value="Genomic_DNA"/>
</dbReference>
<dbReference type="AlphaFoldDB" id="A0AAD1QWG2"/>
<dbReference type="EMBL" id="OW240912">
    <property type="protein sequence ID" value="CAH2218769.1"/>
    <property type="molecule type" value="Genomic_DNA"/>
</dbReference>
<evidence type="ECO:0000313" key="3">
    <source>
        <dbReference type="Proteomes" id="UP001295444"/>
    </source>
</evidence>
<name>A0AAD1QWG2_PELCU</name>
<organism evidence="2 3">
    <name type="scientific">Pelobates cultripes</name>
    <name type="common">Western spadefoot toad</name>
    <dbReference type="NCBI Taxonomy" id="61616"/>
    <lineage>
        <taxon>Eukaryota</taxon>
        <taxon>Metazoa</taxon>
        <taxon>Chordata</taxon>
        <taxon>Craniata</taxon>
        <taxon>Vertebrata</taxon>
        <taxon>Euteleostomi</taxon>
        <taxon>Amphibia</taxon>
        <taxon>Batrachia</taxon>
        <taxon>Anura</taxon>
        <taxon>Pelobatoidea</taxon>
        <taxon>Pelobatidae</taxon>
        <taxon>Pelobates</taxon>
    </lineage>
</organism>
<protein>
    <submittedName>
        <fullName evidence="2">Uncharacterized protein</fullName>
    </submittedName>
</protein>
<proteinExistence type="predicted"/>
<evidence type="ECO:0000313" key="1">
    <source>
        <dbReference type="EMBL" id="CAH2218769.1"/>
    </source>
</evidence>
<accession>A0AAD1QWG2</accession>
<evidence type="ECO:0000313" key="2">
    <source>
        <dbReference type="EMBL" id="CAH2218770.1"/>
    </source>
</evidence>
<gene>
    <name evidence="2" type="ORF">PECUL_23A032981</name>
    <name evidence="1" type="ORF">PECUL_23A057392</name>
</gene>
<sequence length="82" mass="9340">MSDGGVFYYASLCPNHYMSHMHLRRMLPPLWQTSGGGVLRVADFRRTTVLFQMRAVSHEVAQVCDHVTTPYYVSHAALILIM</sequence>
<keyword evidence="3" id="KW-1185">Reference proteome</keyword>
<reference evidence="2" key="1">
    <citation type="submission" date="2022-03" db="EMBL/GenBank/DDBJ databases">
        <authorList>
            <person name="Alioto T."/>
            <person name="Alioto T."/>
            <person name="Gomez Garrido J."/>
        </authorList>
    </citation>
    <scope>NUCLEOTIDE SEQUENCE</scope>
</reference>
<dbReference type="Proteomes" id="UP001295444">
    <property type="component" value="Chromosome 01"/>
</dbReference>